<sequence>MSSYMPPEVITGILSKLGIQTLLRFSACIKIHVNNSIKTNTNNALSVLDKNGRLLSVDFDALRPGHNPVTLGENPRMTIPNQSVLLIGSCNGLFTVAYASGAVFVCNPWLKEYKEISFFPCIFNNLGLLVSDKDRAFGRAYGFVDGFRELPQPDYGRDMSGLDIGVLGGCLCVCAHFENVGVDVWVMKEYGAEESWNKVFSIFMII</sequence>
<accession>A0A2K1ZVR2</accession>
<evidence type="ECO:0000313" key="1">
    <source>
        <dbReference type="EMBL" id="PNT29376.1"/>
    </source>
</evidence>
<keyword evidence="2" id="KW-1185">Reference proteome</keyword>
<gene>
    <name evidence="1" type="ORF">POPTR_006G025500</name>
</gene>
<protein>
    <recommendedName>
        <fullName evidence="3">F-box domain-containing protein</fullName>
    </recommendedName>
</protein>
<dbReference type="AlphaFoldDB" id="A0A2K1ZVR2"/>
<dbReference type="EMBL" id="CM009295">
    <property type="protein sequence ID" value="PNT29376.1"/>
    <property type="molecule type" value="Genomic_DNA"/>
</dbReference>
<organism evidence="1 2">
    <name type="scientific">Populus trichocarpa</name>
    <name type="common">Western balsam poplar</name>
    <name type="synonym">Populus balsamifera subsp. trichocarpa</name>
    <dbReference type="NCBI Taxonomy" id="3694"/>
    <lineage>
        <taxon>Eukaryota</taxon>
        <taxon>Viridiplantae</taxon>
        <taxon>Streptophyta</taxon>
        <taxon>Embryophyta</taxon>
        <taxon>Tracheophyta</taxon>
        <taxon>Spermatophyta</taxon>
        <taxon>Magnoliopsida</taxon>
        <taxon>eudicotyledons</taxon>
        <taxon>Gunneridae</taxon>
        <taxon>Pentapetalae</taxon>
        <taxon>rosids</taxon>
        <taxon>fabids</taxon>
        <taxon>Malpighiales</taxon>
        <taxon>Salicaceae</taxon>
        <taxon>Saliceae</taxon>
        <taxon>Populus</taxon>
    </lineage>
</organism>
<dbReference type="Proteomes" id="UP000006729">
    <property type="component" value="Chromosome 6"/>
</dbReference>
<evidence type="ECO:0008006" key="3">
    <source>
        <dbReference type="Google" id="ProtNLM"/>
    </source>
</evidence>
<name>A0A2K1ZVR2_POPTR</name>
<dbReference type="InParanoid" id="A0A2K1ZVR2"/>
<proteinExistence type="predicted"/>
<evidence type="ECO:0000313" key="2">
    <source>
        <dbReference type="Proteomes" id="UP000006729"/>
    </source>
</evidence>
<reference evidence="1 2" key="1">
    <citation type="journal article" date="2006" name="Science">
        <title>The genome of black cottonwood, Populus trichocarpa (Torr. &amp; Gray).</title>
        <authorList>
            <person name="Tuskan G.A."/>
            <person name="Difazio S."/>
            <person name="Jansson S."/>
            <person name="Bohlmann J."/>
            <person name="Grigoriev I."/>
            <person name="Hellsten U."/>
            <person name="Putnam N."/>
            <person name="Ralph S."/>
            <person name="Rombauts S."/>
            <person name="Salamov A."/>
            <person name="Schein J."/>
            <person name="Sterck L."/>
            <person name="Aerts A."/>
            <person name="Bhalerao R.R."/>
            <person name="Bhalerao R.P."/>
            <person name="Blaudez D."/>
            <person name="Boerjan W."/>
            <person name="Brun A."/>
            <person name="Brunner A."/>
            <person name="Busov V."/>
            <person name="Campbell M."/>
            <person name="Carlson J."/>
            <person name="Chalot M."/>
            <person name="Chapman J."/>
            <person name="Chen G.L."/>
            <person name="Cooper D."/>
            <person name="Coutinho P.M."/>
            <person name="Couturier J."/>
            <person name="Covert S."/>
            <person name="Cronk Q."/>
            <person name="Cunningham R."/>
            <person name="Davis J."/>
            <person name="Degroeve S."/>
            <person name="Dejardin A."/>
            <person name="Depamphilis C."/>
            <person name="Detter J."/>
            <person name="Dirks B."/>
            <person name="Dubchak I."/>
            <person name="Duplessis S."/>
            <person name="Ehlting J."/>
            <person name="Ellis B."/>
            <person name="Gendler K."/>
            <person name="Goodstein D."/>
            <person name="Gribskov M."/>
            <person name="Grimwood J."/>
            <person name="Groover A."/>
            <person name="Gunter L."/>
            <person name="Hamberger B."/>
            <person name="Heinze B."/>
            <person name="Helariutta Y."/>
            <person name="Henrissat B."/>
            <person name="Holligan D."/>
            <person name="Holt R."/>
            <person name="Huang W."/>
            <person name="Islam-Faridi N."/>
            <person name="Jones S."/>
            <person name="Jones-Rhoades M."/>
            <person name="Jorgensen R."/>
            <person name="Joshi C."/>
            <person name="Kangasjarvi J."/>
            <person name="Karlsson J."/>
            <person name="Kelleher C."/>
            <person name="Kirkpatrick R."/>
            <person name="Kirst M."/>
            <person name="Kohler A."/>
            <person name="Kalluri U."/>
            <person name="Larimer F."/>
            <person name="Leebens-Mack J."/>
            <person name="Leple J.C."/>
            <person name="Locascio P."/>
            <person name="Lou Y."/>
            <person name="Lucas S."/>
            <person name="Martin F."/>
            <person name="Montanini B."/>
            <person name="Napoli C."/>
            <person name="Nelson D.R."/>
            <person name="Nelson C."/>
            <person name="Nieminen K."/>
            <person name="Nilsson O."/>
            <person name="Pereda V."/>
            <person name="Peter G."/>
            <person name="Philippe R."/>
            <person name="Pilate G."/>
            <person name="Poliakov A."/>
            <person name="Razumovskaya J."/>
            <person name="Richardson P."/>
            <person name="Rinaldi C."/>
            <person name="Ritland K."/>
            <person name="Rouze P."/>
            <person name="Ryaboy D."/>
            <person name="Schmutz J."/>
            <person name="Schrader J."/>
            <person name="Segerman B."/>
            <person name="Shin H."/>
            <person name="Siddiqui A."/>
            <person name="Sterky F."/>
            <person name="Terry A."/>
            <person name="Tsai C.J."/>
            <person name="Uberbacher E."/>
            <person name="Unneberg P."/>
            <person name="Vahala J."/>
            <person name="Wall K."/>
            <person name="Wessler S."/>
            <person name="Yang G."/>
            <person name="Yin T."/>
            <person name="Douglas C."/>
            <person name="Marra M."/>
            <person name="Sandberg G."/>
            <person name="Van de Peer Y."/>
            <person name="Rokhsar D."/>
        </authorList>
    </citation>
    <scope>NUCLEOTIDE SEQUENCE [LARGE SCALE GENOMIC DNA]</scope>
    <source>
        <strain evidence="2">cv. Nisqually</strain>
    </source>
</reference>